<evidence type="ECO:0000313" key="2">
    <source>
        <dbReference type="EMBL" id="PAF27327.1"/>
    </source>
</evidence>
<feature type="coiled-coil region" evidence="1">
    <location>
        <begin position="187"/>
        <end position="214"/>
    </location>
</feature>
<comment type="caution">
    <text evidence="2">The sequence shown here is derived from an EMBL/GenBank/DDBJ whole genome shotgun (WGS) entry which is preliminary data.</text>
</comment>
<dbReference type="AlphaFoldDB" id="A0A268S4I3"/>
<organism evidence="2 3">
    <name type="scientific">Shouchella clausii</name>
    <name type="common">Alkalihalobacillus clausii</name>
    <dbReference type="NCBI Taxonomy" id="79880"/>
    <lineage>
        <taxon>Bacteria</taxon>
        <taxon>Bacillati</taxon>
        <taxon>Bacillota</taxon>
        <taxon>Bacilli</taxon>
        <taxon>Bacillales</taxon>
        <taxon>Bacillaceae</taxon>
        <taxon>Shouchella</taxon>
    </lineage>
</organism>
<accession>A0A268S4I3</accession>
<keyword evidence="1" id="KW-0175">Coiled coil</keyword>
<dbReference type="RefSeq" id="WP_095327895.1">
    <property type="nucleotide sequence ID" value="NZ_NPBS01000018.1"/>
</dbReference>
<evidence type="ECO:0000256" key="1">
    <source>
        <dbReference type="SAM" id="Coils"/>
    </source>
</evidence>
<gene>
    <name evidence="2" type="ORF">CHH61_04145</name>
</gene>
<protein>
    <submittedName>
        <fullName evidence="2">Uncharacterized protein</fullName>
    </submittedName>
</protein>
<name>A0A268S4I3_SHOCL</name>
<evidence type="ECO:0000313" key="3">
    <source>
        <dbReference type="Proteomes" id="UP000216133"/>
    </source>
</evidence>
<sequence>MEDIKEIERYIEKKWFKNHVATVSETDCATILDWSAPGTNKYSVRYIFAGRNLYVSGDIGDAIFNLTWRATIESFDDIELGYLLGKLSCHSRERWHFDEELAIKELNEWYEDATYGTRDNKNAYVQELDRITANVSRFIVEVSDHKEFERRLIAYYRDNTFDYIDSEDFAMFYDFGKKLPNDKELAIKKLNEWYEDAKNEKDDYLQELDSVKANVNGIIQEVSNHKEFELHLFNYYMDNTFDYIDSETFAMFSDFGKKLPNEFVAYLLGIKLAMSQLLEAKKEKE</sequence>
<dbReference type="Proteomes" id="UP000216133">
    <property type="component" value="Unassembled WGS sequence"/>
</dbReference>
<dbReference type="EMBL" id="NPBS01000018">
    <property type="protein sequence ID" value="PAF27327.1"/>
    <property type="molecule type" value="Genomic_DNA"/>
</dbReference>
<proteinExistence type="predicted"/>
<reference evidence="2 3" key="1">
    <citation type="submission" date="2017-07" db="EMBL/GenBank/DDBJ databases">
        <title>Isolation and whole genome analysis of endospore-forming bacteria from heroin.</title>
        <authorList>
            <person name="Kalinowski J."/>
            <person name="Ahrens B."/>
            <person name="Al-Dilaimi A."/>
            <person name="Winkler A."/>
            <person name="Wibberg D."/>
            <person name="Schleenbecker U."/>
            <person name="Ruckert C."/>
            <person name="Wolfel R."/>
            <person name="Grass G."/>
        </authorList>
    </citation>
    <scope>NUCLEOTIDE SEQUENCE [LARGE SCALE GENOMIC DNA]</scope>
    <source>
        <strain evidence="2 3">7523-2</strain>
    </source>
</reference>